<dbReference type="PANTHER" id="PTHR31672">
    <property type="entry name" value="BNACNNG10540D PROTEIN"/>
    <property type="match status" value="1"/>
</dbReference>
<dbReference type="Proteomes" id="UP000489600">
    <property type="component" value="Unassembled WGS sequence"/>
</dbReference>
<sequence>MVVETRRQYGKKVIAAKWNDIESAENVSIDILSRLSVRDIRSLKTVSHRSISTKYFAQQQITHSRKKPSYISCPGMDKTMDLFLLRPGSLKLMNLTSLNPPEKGDNGDLYMISSFNGLICCIYRIYDKTVGSKFRDLQIWICNPSTGETLPLPQGTPSFGVEPSVGVAYGSDISDYRVFRIFCVSKKVSEAMESMNVRCICPLQVLGRTSGPCLVFQCEQIYLLTILAMYLLDKRQWWGGAVEGT</sequence>
<proteinExistence type="predicted"/>
<dbReference type="InterPro" id="IPR050796">
    <property type="entry name" value="SCF_F-box_component"/>
</dbReference>
<accession>A0A565BL17</accession>
<dbReference type="OrthoDB" id="1057022at2759"/>
<protein>
    <recommendedName>
        <fullName evidence="3">F-box domain-containing protein</fullName>
    </recommendedName>
</protein>
<reference evidence="1" key="1">
    <citation type="submission" date="2019-07" db="EMBL/GenBank/DDBJ databases">
        <authorList>
            <person name="Dittberner H."/>
        </authorList>
    </citation>
    <scope>NUCLEOTIDE SEQUENCE [LARGE SCALE GENOMIC DNA]</scope>
</reference>
<evidence type="ECO:0000313" key="1">
    <source>
        <dbReference type="EMBL" id="VVB01579.1"/>
    </source>
</evidence>
<keyword evidence="2" id="KW-1185">Reference proteome</keyword>
<gene>
    <name evidence="1" type="ORF">ANE_LOCUS12023</name>
</gene>
<dbReference type="EMBL" id="CABITT030000004">
    <property type="protein sequence ID" value="VVB01579.1"/>
    <property type="molecule type" value="Genomic_DNA"/>
</dbReference>
<name>A0A565BL17_9BRAS</name>
<evidence type="ECO:0000313" key="2">
    <source>
        <dbReference type="Proteomes" id="UP000489600"/>
    </source>
</evidence>
<evidence type="ECO:0008006" key="3">
    <source>
        <dbReference type="Google" id="ProtNLM"/>
    </source>
</evidence>
<organism evidence="1 2">
    <name type="scientific">Arabis nemorensis</name>
    <dbReference type="NCBI Taxonomy" id="586526"/>
    <lineage>
        <taxon>Eukaryota</taxon>
        <taxon>Viridiplantae</taxon>
        <taxon>Streptophyta</taxon>
        <taxon>Embryophyta</taxon>
        <taxon>Tracheophyta</taxon>
        <taxon>Spermatophyta</taxon>
        <taxon>Magnoliopsida</taxon>
        <taxon>eudicotyledons</taxon>
        <taxon>Gunneridae</taxon>
        <taxon>Pentapetalae</taxon>
        <taxon>rosids</taxon>
        <taxon>malvids</taxon>
        <taxon>Brassicales</taxon>
        <taxon>Brassicaceae</taxon>
        <taxon>Arabideae</taxon>
        <taxon>Arabis</taxon>
    </lineage>
</organism>
<comment type="caution">
    <text evidence="1">The sequence shown here is derived from an EMBL/GenBank/DDBJ whole genome shotgun (WGS) entry which is preliminary data.</text>
</comment>
<dbReference type="PANTHER" id="PTHR31672:SF13">
    <property type="entry name" value="F-BOX PROTEIN CPR30-LIKE"/>
    <property type="match status" value="1"/>
</dbReference>
<dbReference type="AlphaFoldDB" id="A0A565BL17"/>